<dbReference type="Pfam" id="PF08241">
    <property type="entry name" value="Methyltransf_11"/>
    <property type="match status" value="1"/>
</dbReference>
<dbReference type="Proteomes" id="UP000443090">
    <property type="component" value="Unassembled WGS sequence"/>
</dbReference>
<dbReference type="OrthoDB" id="540004at2759"/>
<dbReference type="InterPro" id="IPR013216">
    <property type="entry name" value="Methyltransf_11"/>
</dbReference>
<keyword evidence="2" id="KW-0808">Transferase</keyword>
<dbReference type="InterPro" id="IPR029063">
    <property type="entry name" value="SAM-dependent_MTases_sf"/>
</dbReference>
<comment type="caution">
    <text evidence="2">The sequence shown here is derived from an EMBL/GenBank/DDBJ whole genome shotgun (WGS) entry which is preliminary data.</text>
</comment>
<dbReference type="EMBL" id="QGMI01000128">
    <property type="protein sequence ID" value="TVY46778.1"/>
    <property type="molecule type" value="Genomic_DNA"/>
</dbReference>
<dbReference type="GO" id="GO:0032259">
    <property type="term" value="P:methylation"/>
    <property type="evidence" value="ECO:0007669"/>
    <property type="project" value="UniProtKB-KW"/>
</dbReference>
<dbReference type="SUPFAM" id="SSF53335">
    <property type="entry name" value="S-adenosyl-L-methionine-dependent methyltransferases"/>
    <property type="match status" value="1"/>
</dbReference>
<dbReference type="GO" id="GO:0008757">
    <property type="term" value="F:S-adenosylmethionine-dependent methyltransferase activity"/>
    <property type="evidence" value="ECO:0007669"/>
    <property type="project" value="InterPro"/>
</dbReference>
<dbReference type="Gene3D" id="3.40.50.150">
    <property type="entry name" value="Vaccinia Virus protein VP39"/>
    <property type="match status" value="1"/>
</dbReference>
<feature type="domain" description="Methyltransferase type 11" evidence="1">
    <location>
        <begin position="83"/>
        <end position="187"/>
    </location>
</feature>
<organism evidence="2 3">
    <name type="scientific">Lachnellula occidentalis</name>
    <dbReference type="NCBI Taxonomy" id="215460"/>
    <lineage>
        <taxon>Eukaryota</taxon>
        <taxon>Fungi</taxon>
        <taxon>Dikarya</taxon>
        <taxon>Ascomycota</taxon>
        <taxon>Pezizomycotina</taxon>
        <taxon>Leotiomycetes</taxon>
        <taxon>Helotiales</taxon>
        <taxon>Lachnaceae</taxon>
        <taxon>Lachnellula</taxon>
    </lineage>
</organism>
<evidence type="ECO:0000313" key="2">
    <source>
        <dbReference type="EMBL" id="TVY46778.1"/>
    </source>
</evidence>
<keyword evidence="3" id="KW-1185">Reference proteome</keyword>
<keyword evidence="2" id="KW-0489">Methyltransferase</keyword>
<gene>
    <name evidence="2" type="primary">METTL7B_0</name>
    <name evidence="2" type="ORF">LOCC1_G002104</name>
</gene>
<evidence type="ECO:0000313" key="3">
    <source>
        <dbReference type="Proteomes" id="UP000443090"/>
    </source>
</evidence>
<dbReference type="CDD" id="cd02440">
    <property type="entry name" value="AdoMet_MTases"/>
    <property type="match status" value="1"/>
</dbReference>
<sequence>MAGNGRLNGIFRPLQLIWLSVKLHYDALKEALRKDGLASLTHPQRIRDVALAKLLIITSKGFIAYEDTTCVPSLVRSAQRRILELGPGPGNQIQRYDPSLVDFIYAIDPNPHYGDTIAAKVKKLDLQDKYKFLACGIEESEILRSEGITEESMDTVLSIQVLCAVGDVKSVMREVWKLLKPGGSFIFWEHEKNKDPVTAMAQRIALGMLCGGANRRIACLNPAWSAFVGCCMNRDIKADILAAGEWENPGDIEVADDPYTCLPRIWGVLKKKA</sequence>
<dbReference type="AlphaFoldDB" id="A0A8H8UFV6"/>
<proteinExistence type="predicted"/>
<reference evidence="2 3" key="1">
    <citation type="submission" date="2018-05" db="EMBL/GenBank/DDBJ databases">
        <title>Genome sequencing and assembly of the regulated plant pathogen Lachnellula willkommii and related sister species for the development of diagnostic species identification markers.</title>
        <authorList>
            <person name="Giroux E."/>
            <person name="Bilodeau G."/>
        </authorList>
    </citation>
    <scope>NUCLEOTIDE SEQUENCE [LARGE SCALE GENOMIC DNA]</scope>
    <source>
        <strain evidence="2 3">CBS 160.35</strain>
    </source>
</reference>
<evidence type="ECO:0000259" key="1">
    <source>
        <dbReference type="Pfam" id="PF08241"/>
    </source>
</evidence>
<dbReference type="PANTHER" id="PTHR45036:SF1">
    <property type="entry name" value="METHYLTRANSFERASE LIKE 7A"/>
    <property type="match status" value="1"/>
</dbReference>
<protein>
    <submittedName>
        <fullName evidence="2">Methyltransferase-like protein</fullName>
    </submittedName>
</protein>
<dbReference type="PANTHER" id="PTHR45036">
    <property type="entry name" value="METHYLTRANSFERASE LIKE 7B"/>
    <property type="match status" value="1"/>
</dbReference>
<name>A0A8H8UFV6_9HELO</name>
<accession>A0A8H8UFV6</accession>
<dbReference type="InterPro" id="IPR052356">
    <property type="entry name" value="Thiol_S-MT"/>
</dbReference>